<dbReference type="Gene3D" id="2.40.30.170">
    <property type="match status" value="1"/>
</dbReference>
<dbReference type="InterPro" id="IPR058627">
    <property type="entry name" value="MdtA-like_C"/>
</dbReference>
<dbReference type="PANTHER" id="PTHR30158:SF23">
    <property type="entry name" value="MULTIDRUG RESISTANCE PROTEIN MEXA"/>
    <property type="match status" value="1"/>
</dbReference>
<dbReference type="Gene3D" id="2.40.420.20">
    <property type="match status" value="1"/>
</dbReference>
<dbReference type="Pfam" id="PF25876">
    <property type="entry name" value="HH_MFP_RND"/>
    <property type="match status" value="1"/>
</dbReference>
<feature type="compositionally biased region" description="Basic and acidic residues" evidence="4">
    <location>
        <begin position="30"/>
        <end position="48"/>
    </location>
</feature>
<dbReference type="Pfam" id="PF25917">
    <property type="entry name" value="BSH_RND"/>
    <property type="match status" value="1"/>
</dbReference>
<sequence>MKFHHTVLCLIVLVFCASCQHDNGSVSPEGESRHGSENESHGGEHHTGVLEISSPIKKDTLYYDEFVCQIKAHQHIQLKTLEEGYLEKILVDEGQVVKKGQLLFEIQPTIYLAEIQKARAEVLQAEAEKEKTGIEVQNLKALVDSNIVSKNELMLAEAEMHKAEAHLDNAKAELNLMEAHLQFTKIRAPFNGTIGRFEEIRLGSLLEEGEELTTLTDNSDMWVYFNVPEAVYLDYIQHPSEASALELQLANKQIFDHKGKITAVEAVFDNTTGTLPFRATFQNPQRLLRHGQTGNILWPNELQNAVFIPQKATYEVLEKRYVFVVDDAGKVTSREIKIATELDNVYVVSEGLSLDDKFLIEGLRQVKNGDKIEFEYRDPIEVFNELKLHAE</sequence>
<dbReference type="NCBIfam" id="TIGR01730">
    <property type="entry name" value="RND_mfp"/>
    <property type="match status" value="1"/>
</dbReference>
<dbReference type="InterPro" id="IPR058624">
    <property type="entry name" value="MdtA-like_HH"/>
</dbReference>
<dbReference type="Gene3D" id="1.10.287.470">
    <property type="entry name" value="Helix hairpin bin"/>
    <property type="match status" value="1"/>
</dbReference>
<dbReference type="PANTHER" id="PTHR30158">
    <property type="entry name" value="ACRA/E-RELATED COMPONENT OF DRUG EFFLUX TRANSPORTER"/>
    <property type="match status" value="1"/>
</dbReference>
<dbReference type="Proteomes" id="UP000223913">
    <property type="component" value="Unassembled WGS sequence"/>
</dbReference>
<dbReference type="RefSeq" id="WP_099149658.1">
    <property type="nucleotide sequence ID" value="NZ_PDUD01000013.1"/>
</dbReference>
<dbReference type="Gene3D" id="2.40.50.100">
    <property type="match status" value="1"/>
</dbReference>
<dbReference type="SUPFAM" id="SSF111369">
    <property type="entry name" value="HlyD-like secretion proteins"/>
    <property type="match status" value="1"/>
</dbReference>
<evidence type="ECO:0000256" key="1">
    <source>
        <dbReference type="ARBA" id="ARBA00004196"/>
    </source>
</evidence>
<feature type="domain" description="Multidrug resistance protein MdtA-like C-terminal permuted SH3" evidence="8">
    <location>
        <begin position="304"/>
        <end position="363"/>
    </location>
</feature>
<evidence type="ECO:0000313" key="9">
    <source>
        <dbReference type="EMBL" id="PHN06907.1"/>
    </source>
</evidence>
<dbReference type="InterPro" id="IPR058625">
    <property type="entry name" value="MdtA-like_BSH"/>
</dbReference>
<dbReference type="Pfam" id="PF25944">
    <property type="entry name" value="Beta-barrel_RND"/>
    <property type="match status" value="1"/>
</dbReference>
<evidence type="ECO:0000256" key="2">
    <source>
        <dbReference type="ARBA" id="ARBA00009477"/>
    </source>
</evidence>
<name>A0A2D0NEK9_FLAN2</name>
<proteinExistence type="inferred from homology"/>
<protein>
    <submittedName>
        <fullName evidence="9">Efflux transporter periplasmic adaptor subunit</fullName>
    </submittedName>
</protein>
<keyword evidence="3" id="KW-0175">Coiled coil</keyword>
<evidence type="ECO:0000259" key="5">
    <source>
        <dbReference type="Pfam" id="PF25876"/>
    </source>
</evidence>
<dbReference type="InterPro" id="IPR006143">
    <property type="entry name" value="RND_pump_MFP"/>
</dbReference>
<dbReference type="GO" id="GO:0022857">
    <property type="term" value="F:transmembrane transporter activity"/>
    <property type="evidence" value="ECO:0007669"/>
    <property type="project" value="InterPro"/>
</dbReference>
<dbReference type="Pfam" id="PF25967">
    <property type="entry name" value="RND-MFP_C"/>
    <property type="match status" value="1"/>
</dbReference>
<feature type="coiled-coil region" evidence="3">
    <location>
        <begin position="115"/>
        <end position="187"/>
    </location>
</feature>
<reference evidence="9 10" key="1">
    <citation type="submission" date="2017-10" db="EMBL/GenBank/DDBJ databases">
        <title>The draft genome sequence of Lewinella nigricans NBRC 102662.</title>
        <authorList>
            <person name="Wang K."/>
        </authorList>
    </citation>
    <scope>NUCLEOTIDE SEQUENCE [LARGE SCALE GENOMIC DNA]</scope>
    <source>
        <strain evidence="9 10">NBRC 102662</strain>
    </source>
</reference>
<feature type="domain" description="Multidrug resistance protein MdtA-like beta-barrel" evidence="7">
    <location>
        <begin position="222"/>
        <end position="296"/>
    </location>
</feature>
<dbReference type="EMBL" id="PDUD01000013">
    <property type="protein sequence ID" value="PHN06907.1"/>
    <property type="molecule type" value="Genomic_DNA"/>
</dbReference>
<evidence type="ECO:0000256" key="3">
    <source>
        <dbReference type="SAM" id="Coils"/>
    </source>
</evidence>
<gene>
    <name evidence="9" type="ORF">CRP01_08810</name>
</gene>
<feature type="domain" description="Multidrug resistance protein MdtA-like alpha-helical hairpin" evidence="5">
    <location>
        <begin position="115"/>
        <end position="184"/>
    </location>
</feature>
<dbReference type="AlphaFoldDB" id="A0A2D0NEK9"/>
<dbReference type="GO" id="GO:0046677">
    <property type="term" value="P:response to antibiotic"/>
    <property type="evidence" value="ECO:0007669"/>
    <property type="project" value="TreeGrafter"/>
</dbReference>
<organism evidence="9 10">
    <name type="scientific">Flavilitoribacter nigricans (strain ATCC 23147 / DSM 23189 / NBRC 102662 / NCIMB 1420 / SS-2)</name>
    <name type="common">Lewinella nigricans</name>
    <dbReference type="NCBI Taxonomy" id="1122177"/>
    <lineage>
        <taxon>Bacteria</taxon>
        <taxon>Pseudomonadati</taxon>
        <taxon>Bacteroidota</taxon>
        <taxon>Saprospiria</taxon>
        <taxon>Saprospirales</taxon>
        <taxon>Lewinellaceae</taxon>
        <taxon>Flavilitoribacter</taxon>
    </lineage>
</organism>
<comment type="similarity">
    <text evidence="2">Belongs to the membrane fusion protein (MFP) (TC 8.A.1) family.</text>
</comment>
<feature type="domain" description="Multidrug resistance protein MdtA-like barrel-sandwich hybrid" evidence="6">
    <location>
        <begin position="83"/>
        <end position="216"/>
    </location>
</feature>
<accession>A0A2D0NEK9</accession>
<evidence type="ECO:0000259" key="8">
    <source>
        <dbReference type="Pfam" id="PF25967"/>
    </source>
</evidence>
<dbReference type="GO" id="GO:0030313">
    <property type="term" value="C:cell envelope"/>
    <property type="evidence" value="ECO:0007669"/>
    <property type="project" value="UniProtKB-SubCell"/>
</dbReference>
<evidence type="ECO:0000256" key="4">
    <source>
        <dbReference type="SAM" id="MobiDB-lite"/>
    </source>
</evidence>
<comment type="caution">
    <text evidence="9">The sequence shown here is derived from an EMBL/GenBank/DDBJ whole genome shotgun (WGS) entry which is preliminary data.</text>
</comment>
<dbReference type="OrthoDB" id="9801814at2"/>
<dbReference type="GO" id="GO:0005886">
    <property type="term" value="C:plasma membrane"/>
    <property type="evidence" value="ECO:0007669"/>
    <property type="project" value="TreeGrafter"/>
</dbReference>
<keyword evidence="10" id="KW-1185">Reference proteome</keyword>
<evidence type="ECO:0000313" key="10">
    <source>
        <dbReference type="Proteomes" id="UP000223913"/>
    </source>
</evidence>
<feature type="region of interest" description="Disordered" evidence="4">
    <location>
        <begin position="24"/>
        <end position="49"/>
    </location>
</feature>
<comment type="subcellular location">
    <subcellularLocation>
        <location evidence="1">Cell envelope</location>
    </subcellularLocation>
</comment>
<dbReference type="InterPro" id="IPR058626">
    <property type="entry name" value="MdtA-like_b-barrel"/>
</dbReference>
<evidence type="ECO:0000259" key="7">
    <source>
        <dbReference type="Pfam" id="PF25944"/>
    </source>
</evidence>
<evidence type="ECO:0000259" key="6">
    <source>
        <dbReference type="Pfam" id="PF25917"/>
    </source>
</evidence>